<sequence length="68" mass="7942">MQHENCCGIIIWIEGGDGKEKERDIRDPGDEDIQRILCRFKQFCFIQKIPVYDEKFPLSLFHLSGVGE</sequence>
<dbReference type="EMBL" id="KZ503527">
    <property type="protein sequence ID" value="PKU63113.1"/>
    <property type="molecule type" value="Genomic_DNA"/>
</dbReference>
<name>A0A2I0VIB1_9ASPA</name>
<dbReference type="Proteomes" id="UP000233837">
    <property type="component" value="Unassembled WGS sequence"/>
</dbReference>
<organism evidence="1 2">
    <name type="scientific">Dendrobium catenatum</name>
    <dbReference type="NCBI Taxonomy" id="906689"/>
    <lineage>
        <taxon>Eukaryota</taxon>
        <taxon>Viridiplantae</taxon>
        <taxon>Streptophyta</taxon>
        <taxon>Embryophyta</taxon>
        <taxon>Tracheophyta</taxon>
        <taxon>Spermatophyta</taxon>
        <taxon>Magnoliopsida</taxon>
        <taxon>Liliopsida</taxon>
        <taxon>Asparagales</taxon>
        <taxon>Orchidaceae</taxon>
        <taxon>Epidendroideae</taxon>
        <taxon>Malaxideae</taxon>
        <taxon>Dendrobiinae</taxon>
        <taxon>Dendrobium</taxon>
    </lineage>
</organism>
<proteinExistence type="predicted"/>
<reference evidence="1 2" key="1">
    <citation type="journal article" date="2016" name="Sci. Rep.">
        <title>The Dendrobium catenatum Lindl. genome sequence provides insights into polysaccharide synthase, floral development and adaptive evolution.</title>
        <authorList>
            <person name="Zhang G.Q."/>
            <person name="Xu Q."/>
            <person name="Bian C."/>
            <person name="Tsai W.C."/>
            <person name="Yeh C.M."/>
            <person name="Liu K.W."/>
            <person name="Yoshida K."/>
            <person name="Zhang L.S."/>
            <person name="Chang S.B."/>
            <person name="Chen F."/>
            <person name="Shi Y."/>
            <person name="Su Y.Y."/>
            <person name="Zhang Y.Q."/>
            <person name="Chen L.J."/>
            <person name="Yin Y."/>
            <person name="Lin M."/>
            <person name="Huang H."/>
            <person name="Deng H."/>
            <person name="Wang Z.W."/>
            <person name="Zhu S.L."/>
            <person name="Zhao X."/>
            <person name="Deng C."/>
            <person name="Niu S.C."/>
            <person name="Huang J."/>
            <person name="Wang M."/>
            <person name="Liu G.H."/>
            <person name="Yang H.J."/>
            <person name="Xiao X.J."/>
            <person name="Hsiao Y.Y."/>
            <person name="Wu W.L."/>
            <person name="Chen Y.Y."/>
            <person name="Mitsuda N."/>
            <person name="Ohme-Takagi M."/>
            <person name="Luo Y.B."/>
            <person name="Van de Peer Y."/>
            <person name="Liu Z.J."/>
        </authorList>
    </citation>
    <scope>NUCLEOTIDE SEQUENCE [LARGE SCALE GENOMIC DNA]</scope>
    <source>
        <tissue evidence="1">The whole plant</tissue>
    </source>
</reference>
<gene>
    <name evidence="1" type="ORF">MA16_Dca024275</name>
</gene>
<protein>
    <submittedName>
        <fullName evidence="1">Uncharacterized protein</fullName>
    </submittedName>
</protein>
<accession>A0A2I0VIB1</accession>
<reference evidence="1 2" key="2">
    <citation type="journal article" date="2017" name="Nature">
        <title>The Apostasia genome and the evolution of orchids.</title>
        <authorList>
            <person name="Zhang G.Q."/>
            <person name="Liu K.W."/>
            <person name="Li Z."/>
            <person name="Lohaus R."/>
            <person name="Hsiao Y.Y."/>
            <person name="Niu S.C."/>
            <person name="Wang J.Y."/>
            <person name="Lin Y.C."/>
            <person name="Xu Q."/>
            <person name="Chen L.J."/>
            <person name="Yoshida K."/>
            <person name="Fujiwara S."/>
            <person name="Wang Z.W."/>
            <person name="Zhang Y.Q."/>
            <person name="Mitsuda N."/>
            <person name="Wang M."/>
            <person name="Liu G.H."/>
            <person name="Pecoraro L."/>
            <person name="Huang H.X."/>
            <person name="Xiao X.J."/>
            <person name="Lin M."/>
            <person name="Wu X.Y."/>
            <person name="Wu W.L."/>
            <person name="Chen Y.Y."/>
            <person name="Chang S.B."/>
            <person name="Sakamoto S."/>
            <person name="Ohme-Takagi M."/>
            <person name="Yagi M."/>
            <person name="Zeng S.J."/>
            <person name="Shen C.Y."/>
            <person name="Yeh C.M."/>
            <person name="Luo Y.B."/>
            <person name="Tsai W.C."/>
            <person name="Van de Peer Y."/>
            <person name="Liu Z.J."/>
        </authorList>
    </citation>
    <scope>NUCLEOTIDE SEQUENCE [LARGE SCALE GENOMIC DNA]</scope>
    <source>
        <tissue evidence="1">The whole plant</tissue>
    </source>
</reference>
<evidence type="ECO:0000313" key="2">
    <source>
        <dbReference type="Proteomes" id="UP000233837"/>
    </source>
</evidence>
<keyword evidence="2" id="KW-1185">Reference proteome</keyword>
<evidence type="ECO:0000313" key="1">
    <source>
        <dbReference type="EMBL" id="PKU63113.1"/>
    </source>
</evidence>
<dbReference type="AlphaFoldDB" id="A0A2I0VIB1"/>